<sequence length="59" mass="7094">MRDVIDDDCVIEKNSFFQLLHRVLSDKRNKVYEDLNWWFILPPSTIVVTFSIYAQCEEI</sequence>
<reference evidence="2" key="2">
    <citation type="journal article" date="2015" name="Fish Shellfish Immunol.">
        <title>Early steps in the European eel (Anguilla anguilla)-Vibrio vulnificus interaction in the gills: Role of the RtxA13 toxin.</title>
        <authorList>
            <person name="Callol A."/>
            <person name="Pajuelo D."/>
            <person name="Ebbesson L."/>
            <person name="Teles M."/>
            <person name="MacKenzie S."/>
            <person name="Amaro C."/>
        </authorList>
    </citation>
    <scope>NUCLEOTIDE SEQUENCE</scope>
</reference>
<feature type="transmembrane region" description="Helical" evidence="1">
    <location>
        <begin position="35"/>
        <end position="54"/>
    </location>
</feature>
<keyword evidence="1" id="KW-0812">Transmembrane</keyword>
<accession>A0A0E9PZC2</accession>
<keyword evidence="1" id="KW-0472">Membrane</keyword>
<evidence type="ECO:0000256" key="1">
    <source>
        <dbReference type="SAM" id="Phobius"/>
    </source>
</evidence>
<protein>
    <submittedName>
        <fullName evidence="2">Uncharacterized protein</fullName>
    </submittedName>
</protein>
<organism evidence="2">
    <name type="scientific">Anguilla anguilla</name>
    <name type="common">European freshwater eel</name>
    <name type="synonym">Muraena anguilla</name>
    <dbReference type="NCBI Taxonomy" id="7936"/>
    <lineage>
        <taxon>Eukaryota</taxon>
        <taxon>Metazoa</taxon>
        <taxon>Chordata</taxon>
        <taxon>Craniata</taxon>
        <taxon>Vertebrata</taxon>
        <taxon>Euteleostomi</taxon>
        <taxon>Actinopterygii</taxon>
        <taxon>Neopterygii</taxon>
        <taxon>Teleostei</taxon>
        <taxon>Anguilliformes</taxon>
        <taxon>Anguillidae</taxon>
        <taxon>Anguilla</taxon>
    </lineage>
</organism>
<name>A0A0E9PZC2_ANGAN</name>
<dbReference type="EMBL" id="GBXM01107191">
    <property type="protein sequence ID" value="JAH01386.1"/>
    <property type="molecule type" value="Transcribed_RNA"/>
</dbReference>
<reference evidence="2" key="1">
    <citation type="submission" date="2014-11" db="EMBL/GenBank/DDBJ databases">
        <authorList>
            <person name="Amaro Gonzalez C."/>
        </authorList>
    </citation>
    <scope>NUCLEOTIDE SEQUENCE</scope>
</reference>
<evidence type="ECO:0000313" key="2">
    <source>
        <dbReference type="EMBL" id="JAH09981.1"/>
    </source>
</evidence>
<dbReference type="AlphaFoldDB" id="A0A0E9PZC2"/>
<keyword evidence="1" id="KW-1133">Transmembrane helix</keyword>
<dbReference type="EMBL" id="GBXM01098596">
    <property type="protein sequence ID" value="JAH09981.1"/>
    <property type="molecule type" value="Transcribed_RNA"/>
</dbReference>
<proteinExistence type="predicted"/>